<accession>A0AAU8ESJ3</accession>
<protein>
    <submittedName>
        <fullName evidence="2">Aldo/keto reductase</fullName>
    </submittedName>
</protein>
<dbReference type="SUPFAM" id="SSF51430">
    <property type="entry name" value="NAD(P)-linked oxidoreductase"/>
    <property type="match status" value="1"/>
</dbReference>
<gene>
    <name evidence="2" type="ORF">ABRP34_01555</name>
</gene>
<reference evidence="2" key="1">
    <citation type="submission" date="2024-06" db="EMBL/GenBank/DDBJ databases">
        <title>Biodegradation of dimethachlon by Arthrobacter sp. K5: mechanistic insights and ecological implications.</title>
        <authorList>
            <person name="Hu S."/>
            <person name="Lu P."/>
        </authorList>
    </citation>
    <scope>NUCLEOTIDE SEQUENCE</scope>
    <source>
        <strain evidence="2">K5</strain>
    </source>
</reference>
<organism evidence="2">
    <name type="scientific">Arthrobacter sp. K5</name>
    <dbReference type="NCBI Taxonomy" id="2839623"/>
    <lineage>
        <taxon>Bacteria</taxon>
        <taxon>Bacillati</taxon>
        <taxon>Actinomycetota</taxon>
        <taxon>Actinomycetes</taxon>
        <taxon>Micrococcales</taxon>
        <taxon>Micrococcaceae</taxon>
        <taxon>Arthrobacter</taxon>
    </lineage>
</organism>
<evidence type="ECO:0000313" key="2">
    <source>
        <dbReference type="EMBL" id="XCH11729.1"/>
    </source>
</evidence>
<dbReference type="InterPro" id="IPR036812">
    <property type="entry name" value="NAD(P)_OxRdtase_dom_sf"/>
</dbReference>
<evidence type="ECO:0000259" key="1">
    <source>
        <dbReference type="Pfam" id="PF00248"/>
    </source>
</evidence>
<dbReference type="Gene3D" id="3.20.20.100">
    <property type="entry name" value="NADP-dependent oxidoreductase domain"/>
    <property type="match status" value="1"/>
</dbReference>
<sequence length="76" mass="7889">MQKRSLGRTGLEVSPIAIGGAAFTCVHEATGWNPLSKEGADVVVDTLNACLDSGISYIDTAQAYGDGYGETLIGRV</sequence>
<dbReference type="RefSeq" id="WP_353711989.1">
    <property type="nucleotide sequence ID" value="NZ_CP159279.1"/>
</dbReference>
<dbReference type="EMBL" id="CP159279">
    <property type="protein sequence ID" value="XCH11729.1"/>
    <property type="molecule type" value="Genomic_DNA"/>
</dbReference>
<proteinExistence type="predicted"/>
<name>A0AAU8ESJ3_9MICC</name>
<dbReference type="Pfam" id="PF00248">
    <property type="entry name" value="Aldo_ket_red"/>
    <property type="match status" value="1"/>
</dbReference>
<dbReference type="InterPro" id="IPR023210">
    <property type="entry name" value="NADP_OxRdtase_dom"/>
</dbReference>
<dbReference type="AlphaFoldDB" id="A0AAU8ESJ3"/>
<feature type="domain" description="NADP-dependent oxidoreductase" evidence="1">
    <location>
        <begin position="31"/>
        <end position="75"/>
    </location>
</feature>